<dbReference type="AlphaFoldDB" id="A0A401IE97"/>
<keyword evidence="2" id="KW-1185">Reference proteome</keyword>
<evidence type="ECO:0000313" key="2">
    <source>
        <dbReference type="Proteomes" id="UP000287247"/>
    </source>
</evidence>
<dbReference type="OrthoDB" id="467780at2"/>
<dbReference type="Pfam" id="PF08814">
    <property type="entry name" value="XisH"/>
    <property type="match status" value="1"/>
</dbReference>
<proteinExistence type="predicted"/>
<dbReference type="GO" id="GO:0003676">
    <property type="term" value="F:nucleic acid binding"/>
    <property type="evidence" value="ECO:0007669"/>
    <property type="project" value="InterPro"/>
</dbReference>
<dbReference type="Proteomes" id="UP000287247">
    <property type="component" value="Unassembled WGS sequence"/>
</dbReference>
<evidence type="ECO:0000313" key="1">
    <source>
        <dbReference type="EMBL" id="GBF79490.1"/>
    </source>
</evidence>
<dbReference type="RefSeq" id="WP_124972280.1">
    <property type="nucleotide sequence ID" value="NZ_BDQK01000003.1"/>
</dbReference>
<dbReference type="SUPFAM" id="SSF52980">
    <property type="entry name" value="Restriction endonuclease-like"/>
    <property type="match status" value="1"/>
</dbReference>
<accession>A0A401IE97</accession>
<comment type="caution">
    <text evidence="1">The sequence shown here is derived from an EMBL/GenBank/DDBJ whole genome shotgun (WGS) entry which is preliminary data.</text>
</comment>
<dbReference type="InterPro" id="IPR011335">
    <property type="entry name" value="Restrct_endonuc-II-like"/>
</dbReference>
<dbReference type="EMBL" id="BDQK01000003">
    <property type="protein sequence ID" value="GBF79490.1"/>
    <property type="molecule type" value="Genomic_DNA"/>
</dbReference>
<reference evidence="2" key="1">
    <citation type="submission" date="2017-05" db="EMBL/GenBank/DDBJ databases">
        <title>Physiological properties and genetic analysis related to exopolysaccharide production of fresh-water unicellular cyanobacterium Aphanothece sacrum, Suizenji Nori, that has been cultured as a food source in Japan.</title>
        <authorList>
            <person name="Kanesaki Y."/>
            <person name="Yoshikawa S."/>
            <person name="Ohki K."/>
        </authorList>
    </citation>
    <scope>NUCLEOTIDE SEQUENCE [LARGE SCALE GENOMIC DNA]</scope>
    <source>
        <strain evidence="2">FPU1</strain>
    </source>
</reference>
<dbReference type="Gene3D" id="3.40.1350.10">
    <property type="match status" value="1"/>
</dbReference>
<protein>
    <submittedName>
        <fullName evidence="1">XisH protein</fullName>
    </submittedName>
</protein>
<name>A0A401IE97_APHSA</name>
<sequence>MAKDIFHNAVKNALIKDGWKITHDPYRLRYGIADIYIDLAAEEAIAAEKGSSGLTMLN</sequence>
<gene>
    <name evidence="1" type="ORF">AsFPU1_0886</name>
</gene>
<organism evidence="1 2">
    <name type="scientific">Aphanothece sacrum FPU1</name>
    <dbReference type="NCBI Taxonomy" id="1920663"/>
    <lineage>
        <taxon>Bacteria</taxon>
        <taxon>Bacillati</taxon>
        <taxon>Cyanobacteriota</taxon>
        <taxon>Cyanophyceae</taxon>
        <taxon>Oscillatoriophycideae</taxon>
        <taxon>Chroococcales</taxon>
        <taxon>Aphanothecaceae</taxon>
        <taxon>Aphanothece</taxon>
    </lineage>
</organism>
<dbReference type="InterPro" id="IPR014919">
    <property type="entry name" value="XisH"/>
</dbReference>
<dbReference type="InterPro" id="IPR011856">
    <property type="entry name" value="tRNA_endonuc-like_dom_sf"/>
</dbReference>